<accession>A0A938WKK4</accession>
<evidence type="ECO:0000313" key="3">
    <source>
        <dbReference type="Proteomes" id="UP000764045"/>
    </source>
</evidence>
<sequence>MINLRTTIYSSLEGLPRMECHNFFHSLTLFRICERTPRMKPYLAVVTAEGGRVVAHLVGVVRHRAVPLPPFLYSHCLVMGEGEYEECAVAKEDLFLRMLHALTKKLQNRVAYIEFSHLSSKMFGYGVFRRCGYFPVHWLNIHNSLHSRRPEERLSEKMRKRIVKACDKGAEVVAVDGEEGLVAFSRLLRKHNRLKPKRYIPDANFFRELMKTDNGKLFLTKYKGKVIGCCACVFSGSNAYLWYSASLRKSYLRLHPSVLTVWHAIKYAHTHGYAHISFMDVGLPFQKNPYREFILQFGGKPVSTYRWFRFSFRWLNSLMSWLHRD</sequence>
<dbReference type="Pfam" id="PF13480">
    <property type="entry name" value="Acetyltransf_6"/>
    <property type="match status" value="1"/>
</dbReference>
<comment type="caution">
    <text evidence="2">The sequence shown here is derived from an EMBL/GenBank/DDBJ whole genome shotgun (WGS) entry which is preliminary data.</text>
</comment>
<evidence type="ECO:0000259" key="1">
    <source>
        <dbReference type="Pfam" id="PF13480"/>
    </source>
</evidence>
<dbReference type="SUPFAM" id="SSF55729">
    <property type="entry name" value="Acyl-CoA N-acyltransferases (Nat)"/>
    <property type="match status" value="1"/>
</dbReference>
<dbReference type="AlphaFoldDB" id="A0A938WKK4"/>
<dbReference type="PANTHER" id="PTHR36174:SF1">
    <property type="entry name" value="LIPID II:GLYCINE GLYCYLTRANSFERASE"/>
    <property type="match status" value="1"/>
</dbReference>
<keyword evidence="3" id="KW-1185">Reference proteome</keyword>
<feature type="domain" description="BioF2-like acetyltransferase" evidence="1">
    <location>
        <begin position="157"/>
        <end position="280"/>
    </location>
</feature>
<evidence type="ECO:0000313" key="2">
    <source>
        <dbReference type="EMBL" id="MBM6660602.1"/>
    </source>
</evidence>
<reference evidence="2 3" key="1">
    <citation type="journal article" date="2021" name="Sci. Rep.">
        <title>The distribution of antibiotic resistance genes in chicken gut microbiota commensals.</title>
        <authorList>
            <person name="Juricova H."/>
            <person name="Matiasovicova J."/>
            <person name="Kubasova T."/>
            <person name="Cejkova D."/>
            <person name="Rychlik I."/>
        </authorList>
    </citation>
    <scope>NUCLEOTIDE SEQUENCE [LARGE SCALE GENOMIC DNA]</scope>
    <source>
        <strain evidence="2 3">An819</strain>
    </source>
</reference>
<dbReference type="EMBL" id="JACJJL010000003">
    <property type="protein sequence ID" value="MBM6660602.1"/>
    <property type="molecule type" value="Genomic_DNA"/>
</dbReference>
<dbReference type="PANTHER" id="PTHR36174">
    <property type="entry name" value="LIPID II:GLYCINE GLYCYLTRANSFERASE"/>
    <property type="match status" value="1"/>
</dbReference>
<dbReference type="InterPro" id="IPR050644">
    <property type="entry name" value="PG_Glycine_Bridge_Synth"/>
</dbReference>
<proteinExistence type="predicted"/>
<dbReference type="InterPro" id="IPR016181">
    <property type="entry name" value="Acyl_CoA_acyltransferase"/>
</dbReference>
<dbReference type="InterPro" id="IPR038740">
    <property type="entry name" value="BioF2-like_GNAT_dom"/>
</dbReference>
<name>A0A938WKK4_9BACT</name>
<gene>
    <name evidence="2" type="ORF">H6B30_02340</name>
</gene>
<organism evidence="2 3">
    <name type="scientific">Marseilla massiliensis</name>
    <dbReference type="NCBI Taxonomy" id="1841864"/>
    <lineage>
        <taxon>Bacteria</taxon>
        <taxon>Pseudomonadati</taxon>
        <taxon>Bacteroidota</taxon>
        <taxon>Bacteroidia</taxon>
        <taxon>Bacteroidales</taxon>
        <taxon>Prevotellaceae</taxon>
        <taxon>Marseilla</taxon>
    </lineage>
</organism>
<dbReference type="Gene3D" id="3.40.630.30">
    <property type="match status" value="1"/>
</dbReference>
<protein>
    <submittedName>
        <fullName evidence="2">GNAT family N-acetyltransferase</fullName>
    </submittedName>
</protein>
<dbReference type="Proteomes" id="UP000764045">
    <property type="component" value="Unassembled WGS sequence"/>
</dbReference>